<accession>A0ABN9T057</accession>
<dbReference type="EMBL" id="CAUYUJ010022483">
    <property type="protein sequence ID" value="CAK0910895.1"/>
    <property type="molecule type" value="Genomic_DNA"/>
</dbReference>
<feature type="signal peptide" evidence="1">
    <location>
        <begin position="1"/>
        <end position="17"/>
    </location>
</feature>
<evidence type="ECO:0008006" key="5">
    <source>
        <dbReference type="Google" id="ProtNLM"/>
    </source>
</evidence>
<feature type="chain" id="PRO_5045028952" description="Phospholipase B-like" evidence="1">
    <location>
        <begin position="18"/>
        <end position="322"/>
    </location>
</feature>
<sequence length="322" mass="34807">MVSKLAFGLACVSFASALSGQQVQEAERSVAGARSTACDCLEFAGVYYDNLAACGRAHELYFATKYGASAAYAPTEPIAGLPHQVCNNFFKNFKNNSCVNVDLYAYPSGNNDANSGKQWCYVSNECLSLNGGTFATNTLGFAIGGWHNLQSTGNLSVKFCDSSTDSILKDKTMDELMAIGSESDVSMAMLLRLAYPAVQVTWGEAKLLMEAINENYDTALTLTDNVNAVAVPPNTWGTRLTEVDTTIRGIVTSEQGTILEGPGQRDEFHVILGREVWEVSRLADPYGNMAYLAGKFYMEFEVTCVLGCSPSTREAPLDLLTQ</sequence>
<organism evidence="2 4">
    <name type="scientific">Prorocentrum cordatum</name>
    <dbReference type="NCBI Taxonomy" id="2364126"/>
    <lineage>
        <taxon>Eukaryota</taxon>
        <taxon>Sar</taxon>
        <taxon>Alveolata</taxon>
        <taxon>Dinophyceae</taxon>
        <taxon>Prorocentrales</taxon>
        <taxon>Prorocentraceae</taxon>
        <taxon>Prorocentrum</taxon>
    </lineage>
</organism>
<reference evidence="2" key="1">
    <citation type="submission" date="2023-10" db="EMBL/GenBank/DDBJ databases">
        <authorList>
            <person name="Chen Y."/>
            <person name="Shah S."/>
            <person name="Dougan E. K."/>
            <person name="Thang M."/>
            <person name="Chan C."/>
        </authorList>
    </citation>
    <scope>NUCLEOTIDE SEQUENCE [LARGE SCALE GENOMIC DNA]</scope>
</reference>
<evidence type="ECO:0000313" key="2">
    <source>
        <dbReference type="EMBL" id="CAK0838286.1"/>
    </source>
</evidence>
<gene>
    <name evidence="2" type="ORF">PCOR1329_LOCUS34262</name>
    <name evidence="3" type="ORF">PCOR1329_LOCUS84939</name>
</gene>
<protein>
    <recommendedName>
        <fullName evidence="5">Phospholipase B-like</fullName>
    </recommendedName>
</protein>
<dbReference type="EMBL" id="CAUYUJ010014211">
    <property type="protein sequence ID" value="CAK0838286.1"/>
    <property type="molecule type" value="Genomic_DNA"/>
</dbReference>
<dbReference type="Proteomes" id="UP001189429">
    <property type="component" value="Unassembled WGS sequence"/>
</dbReference>
<keyword evidence="4" id="KW-1185">Reference proteome</keyword>
<evidence type="ECO:0000313" key="3">
    <source>
        <dbReference type="EMBL" id="CAK0910895.1"/>
    </source>
</evidence>
<keyword evidence="1" id="KW-0732">Signal</keyword>
<name>A0ABN9T057_9DINO</name>
<comment type="caution">
    <text evidence="2">The sequence shown here is derived from an EMBL/GenBank/DDBJ whole genome shotgun (WGS) entry which is preliminary data.</text>
</comment>
<evidence type="ECO:0000256" key="1">
    <source>
        <dbReference type="SAM" id="SignalP"/>
    </source>
</evidence>
<proteinExistence type="predicted"/>
<evidence type="ECO:0000313" key="4">
    <source>
        <dbReference type="Proteomes" id="UP001189429"/>
    </source>
</evidence>